<dbReference type="SUPFAM" id="SSF103473">
    <property type="entry name" value="MFS general substrate transporter"/>
    <property type="match status" value="1"/>
</dbReference>
<evidence type="ECO:0000256" key="3">
    <source>
        <dbReference type="ARBA" id="ARBA00022692"/>
    </source>
</evidence>
<feature type="transmembrane region" description="Helical" evidence="7">
    <location>
        <begin position="400"/>
        <end position="421"/>
    </location>
</feature>
<evidence type="ECO:0000256" key="4">
    <source>
        <dbReference type="ARBA" id="ARBA00022989"/>
    </source>
</evidence>
<comment type="similarity">
    <text evidence="6">Belongs to the major facilitator superfamily. Phosphate:H(+) symporter (TC 2.A.1.9) family.</text>
</comment>
<dbReference type="EMBL" id="JABTTQ020000233">
    <property type="protein sequence ID" value="KAK6140857.1"/>
    <property type="molecule type" value="Genomic_DNA"/>
</dbReference>
<feature type="transmembrane region" description="Helical" evidence="7">
    <location>
        <begin position="179"/>
        <end position="198"/>
    </location>
</feature>
<feature type="transmembrane region" description="Helical" evidence="7">
    <location>
        <begin position="132"/>
        <end position="158"/>
    </location>
</feature>
<evidence type="ECO:0000256" key="1">
    <source>
        <dbReference type="ARBA" id="ARBA00004141"/>
    </source>
</evidence>
<feature type="transmembrane region" description="Helical" evidence="7">
    <location>
        <begin position="204"/>
        <end position="225"/>
    </location>
</feature>
<proteinExistence type="inferred from homology"/>
<dbReference type="Proteomes" id="UP001318860">
    <property type="component" value="Unassembled WGS sequence"/>
</dbReference>
<keyword evidence="5 7" id="KW-0472">Membrane</keyword>
<name>A0ABR0W0S0_REHGL</name>
<keyword evidence="4 7" id="KW-1133">Transmembrane helix</keyword>
<keyword evidence="3 7" id="KW-0812">Transmembrane</keyword>
<comment type="similarity">
    <text evidence="2">Belongs to the major facilitator superfamily. Proton-dependent oligopeptide transporter (POT/PTR) (TC 2.A.17) family.</text>
</comment>
<feature type="transmembrane region" description="Helical" evidence="7">
    <location>
        <begin position="358"/>
        <end position="380"/>
    </location>
</feature>
<comment type="subcellular location">
    <subcellularLocation>
        <location evidence="1">Membrane</location>
        <topology evidence="1">Multi-pass membrane protein</topology>
    </subcellularLocation>
</comment>
<feature type="transmembrane region" description="Helical" evidence="7">
    <location>
        <begin position="529"/>
        <end position="552"/>
    </location>
</feature>
<dbReference type="InterPro" id="IPR000109">
    <property type="entry name" value="POT_fam"/>
</dbReference>
<reference evidence="8 9" key="1">
    <citation type="journal article" date="2021" name="Comput. Struct. Biotechnol. J.">
        <title>De novo genome assembly of the potent medicinal plant Rehmannia glutinosa using nanopore technology.</title>
        <authorList>
            <person name="Ma L."/>
            <person name="Dong C."/>
            <person name="Song C."/>
            <person name="Wang X."/>
            <person name="Zheng X."/>
            <person name="Niu Y."/>
            <person name="Chen S."/>
            <person name="Feng W."/>
        </authorList>
    </citation>
    <scope>NUCLEOTIDE SEQUENCE [LARGE SCALE GENOMIC DNA]</scope>
    <source>
        <strain evidence="8">DH-2019</strain>
    </source>
</reference>
<evidence type="ECO:0000256" key="5">
    <source>
        <dbReference type="ARBA" id="ARBA00023136"/>
    </source>
</evidence>
<comment type="caution">
    <text evidence="8">The sequence shown here is derived from an EMBL/GenBank/DDBJ whole genome shotgun (WGS) entry which is preliminary data.</text>
</comment>
<accession>A0ABR0W0S0</accession>
<evidence type="ECO:0000313" key="8">
    <source>
        <dbReference type="EMBL" id="KAK6140857.1"/>
    </source>
</evidence>
<evidence type="ECO:0000256" key="2">
    <source>
        <dbReference type="ARBA" id="ARBA00005982"/>
    </source>
</evidence>
<keyword evidence="9" id="KW-1185">Reference proteome</keyword>
<evidence type="ECO:0000256" key="6">
    <source>
        <dbReference type="ARBA" id="ARBA00044504"/>
    </source>
</evidence>
<sequence length="568" mass="62943">MPLLAINQAWWRSSPSLFGSIVRHCQNSFKERGNDHNELMDLSDSEVSNGDGSETDASLDILKGAPVEIMKGMFDILYLRFLLPLFYTIGIGSVICLMGMILLWLTTIIPQARPPSCDPSIDICSSVTICQFMFLCASLGLISIGAGGIMSSSLAFGANQLENGDFQRKQGVKESYFSWYYASYTFSVLVALTCVVYIQDKMGWGVGFAVPAVLMLLSVISFYLASPFYIKFKSKTSLVTGLLQVVVASYRNRHLKLSDDAHTVYHCKSGSVLVFPSRKLRFLNKACIVKDPQKDLSPDGRATNPWSLCTVDQVEELKSLLKVVPIWSTGMIMSVNISQNSFPVLQASSVDRHITSGFTIPAASFSTFTVISVIFWIALYDRVFLPLASRVMRRPIQISTQTRMGIGIFLSFLAMMVTAFVENIRRGLASKEGYIDYPQANVQMSAMWLVPQYCLTGFAEASNVIAQNEFYFSEFPRSMSSLASTLSGIGMCLANLVASLILNTVDTVSKAGGHESWISSNINKGHYDYYYLVLAGLSLANMIYFLVCCKAYGPLREERKMAEEEDES</sequence>
<evidence type="ECO:0000313" key="9">
    <source>
        <dbReference type="Proteomes" id="UP001318860"/>
    </source>
</evidence>
<protein>
    <recommendedName>
        <fullName evidence="10">Protein NRT1/ PTR FAMILY 1.2-like</fullName>
    </recommendedName>
</protein>
<dbReference type="PANTHER" id="PTHR11654">
    <property type="entry name" value="OLIGOPEPTIDE TRANSPORTER-RELATED"/>
    <property type="match status" value="1"/>
</dbReference>
<organism evidence="8 9">
    <name type="scientific">Rehmannia glutinosa</name>
    <name type="common">Chinese foxglove</name>
    <dbReference type="NCBI Taxonomy" id="99300"/>
    <lineage>
        <taxon>Eukaryota</taxon>
        <taxon>Viridiplantae</taxon>
        <taxon>Streptophyta</taxon>
        <taxon>Embryophyta</taxon>
        <taxon>Tracheophyta</taxon>
        <taxon>Spermatophyta</taxon>
        <taxon>Magnoliopsida</taxon>
        <taxon>eudicotyledons</taxon>
        <taxon>Gunneridae</taxon>
        <taxon>Pentapetalae</taxon>
        <taxon>asterids</taxon>
        <taxon>lamiids</taxon>
        <taxon>Lamiales</taxon>
        <taxon>Orobanchaceae</taxon>
        <taxon>Rehmannieae</taxon>
        <taxon>Rehmannia</taxon>
    </lineage>
</organism>
<dbReference type="InterPro" id="IPR036259">
    <property type="entry name" value="MFS_trans_sf"/>
</dbReference>
<evidence type="ECO:0000256" key="7">
    <source>
        <dbReference type="SAM" id="Phobius"/>
    </source>
</evidence>
<dbReference type="InterPro" id="IPR004036">
    <property type="entry name" value="Endonuclease-III-like_CS2"/>
</dbReference>
<dbReference type="Gene3D" id="1.20.1250.20">
    <property type="entry name" value="MFS general substrate transporter like domains"/>
    <property type="match status" value="1"/>
</dbReference>
<dbReference type="PROSITE" id="PS01155">
    <property type="entry name" value="ENDONUCLEASE_III_2"/>
    <property type="match status" value="1"/>
</dbReference>
<evidence type="ECO:0008006" key="10">
    <source>
        <dbReference type="Google" id="ProtNLM"/>
    </source>
</evidence>
<dbReference type="Pfam" id="PF00854">
    <property type="entry name" value="PTR2"/>
    <property type="match status" value="1"/>
</dbReference>
<gene>
    <name evidence="8" type="ORF">DH2020_025389</name>
</gene>
<feature type="transmembrane region" description="Helical" evidence="7">
    <location>
        <begin position="482"/>
        <end position="502"/>
    </location>
</feature>
<feature type="transmembrane region" description="Helical" evidence="7">
    <location>
        <begin position="81"/>
        <end position="105"/>
    </location>
</feature>